<evidence type="ECO:0000259" key="1">
    <source>
        <dbReference type="Pfam" id="PF02541"/>
    </source>
</evidence>
<dbReference type="Gene3D" id="3.30.420.150">
    <property type="entry name" value="Exopolyphosphatase. Domain 2"/>
    <property type="match status" value="1"/>
</dbReference>
<dbReference type="PANTHER" id="PTHR30005">
    <property type="entry name" value="EXOPOLYPHOSPHATASE"/>
    <property type="match status" value="1"/>
</dbReference>
<dbReference type="InterPro" id="IPR003695">
    <property type="entry name" value="Ppx_GppA_N"/>
</dbReference>
<dbReference type="KEGG" id="kra:Krad_1076"/>
<proteinExistence type="predicted"/>
<dbReference type="AlphaFoldDB" id="A6W6X5"/>
<dbReference type="STRING" id="266940.Krad_1076"/>
<feature type="domain" description="Ppx/GppA phosphatase N-terminal" evidence="1">
    <location>
        <begin position="29"/>
        <end position="304"/>
    </location>
</feature>
<gene>
    <name evidence="2" type="ordered locus">Krad_1076</name>
</gene>
<dbReference type="Gene3D" id="3.30.420.40">
    <property type="match status" value="1"/>
</dbReference>
<dbReference type="InterPro" id="IPR043129">
    <property type="entry name" value="ATPase_NBD"/>
</dbReference>
<dbReference type="SUPFAM" id="SSF53067">
    <property type="entry name" value="Actin-like ATPase domain"/>
    <property type="match status" value="2"/>
</dbReference>
<evidence type="ECO:0000313" key="3">
    <source>
        <dbReference type="Proteomes" id="UP000001116"/>
    </source>
</evidence>
<dbReference type="Pfam" id="PF02541">
    <property type="entry name" value="Ppx-GppA"/>
    <property type="match status" value="1"/>
</dbReference>
<dbReference type="Proteomes" id="UP000001116">
    <property type="component" value="Chromosome"/>
</dbReference>
<dbReference type="RefSeq" id="WP_012084584.1">
    <property type="nucleotide sequence ID" value="NC_009664.2"/>
</dbReference>
<organism evidence="2 3">
    <name type="scientific">Kineococcus radiotolerans (strain ATCC BAA-149 / DSM 14245 / SRS30216)</name>
    <dbReference type="NCBI Taxonomy" id="266940"/>
    <lineage>
        <taxon>Bacteria</taxon>
        <taxon>Bacillati</taxon>
        <taxon>Actinomycetota</taxon>
        <taxon>Actinomycetes</taxon>
        <taxon>Kineosporiales</taxon>
        <taxon>Kineosporiaceae</taxon>
        <taxon>Kineococcus</taxon>
    </lineage>
</organism>
<dbReference type="EMBL" id="CP000750">
    <property type="protein sequence ID" value="ABS02564.1"/>
    <property type="molecule type" value="Genomic_DNA"/>
</dbReference>
<evidence type="ECO:0000313" key="2">
    <source>
        <dbReference type="EMBL" id="ABS02564.1"/>
    </source>
</evidence>
<accession>A6W6X5</accession>
<dbReference type="HOGENOM" id="CLU_025908_1_2_11"/>
<protein>
    <submittedName>
        <fullName evidence="2">Ppx/GppA phosphatase</fullName>
    </submittedName>
</protein>
<sequence length="313" mass="32408">MTRRVAAVDCGTNSLRLLVADVDAAAGTSVELERTMEVVRLGQGVDRTGVFAPEALQRTFSALDRAAELVRRHGVDPAAVRFVATSASRDVANRDEFAAGVLSRLGVLPDVVTGEEEAALGFAGATRELGGAGAPFLVVDLGGGSTELVLGERDVESARSLDVGSVRLTERHLHDDPPTPAQVAAARADVEAALAGSDVPLARTRTLVGVAGSITTITAAALDLAQYVPGALHGVRLPVAQVRDACDRLLRATRAERAALPFVHPGRVDVIGAGALVWRAVLERVEAEAGITEVVTSEHDLLDGIAFGLAGNG</sequence>
<dbReference type="PANTHER" id="PTHR30005:SF13">
    <property type="entry name" value="EXOPOLYPHOSPHATASE 2"/>
    <property type="match status" value="1"/>
</dbReference>
<dbReference type="eggNOG" id="COG0248">
    <property type="taxonomic scope" value="Bacteria"/>
</dbReference>
<reference evidence="3" key="1">
    <citation type="journal article" date="2008" name="PLoS ONE">
        <title>Survival in nuclear waste, extreme resistance, and potential applications gleaned from the genome sequence of Kineococcus radiotolerans SRS30216.</title>
        <authorList>
            <person name="Bagwell C.E."/>
            <person name="Bhat S."/>
            <person name="Hawkins G.M."/>
            <person name="Smith B.W."/>
            <person name="Biswas T."/>
            <person name="Hoover T.R."/>
            <person name="Saunders E."/>
            <person name="Han C.S."/>
            <person name="Tsodikov O.V."/>
            <person name="Shimkets L.J."/>
        </authorList>
    </citation>
    <scope>NUCLEOTIDE SEQUENCE [LARGE SCALE GENOMIC DNA]</scope>
    <source>
        <strain evidence="3">ATCC BAA-149 / DSM 14245 / SRS30216</strain>
    </source>
</reference>
<keyword evidence="3" id="KW-1185">Reference proteome</keyword>
<dbReference type="GO" id="GO:0016462">
    <property type="term" value="F:pyrophosphatase activity"/>
    <property type="evidence" value="ECO:0007669"/>
    <property type="project" value="TreeGrafter"/>
</dbReference>
<name>A6W6X5_KINRD</name>
<dbReference type="InterPro" id="IPR050273">
    <property type="entry name" value="GppA/Ppx_hydrolase"/>
</dbReference>
<dbReference type="OrthoDB" id="9793035at2"/>